<protein>
    <submittedName>
        <fullName evidence="1">Uncharacterized protein</fullName>
    </submittedName>
</protein>
<evidence type="ECO:0000313" key="1">
    <source>
        <dbReference type="EMBL" id="ODV65326.1"/>
    </source>
</evidence>
<organism evidence="1 2">
    <name type="scientific">Hyphopichia burtonii NRRL Y-1933</name>
    <dbReference type="NCBI Taxonomy" id="984485"/>
    <lineage>
        <taxon>Eukaryota</taxon>
        <taxon>Fungi</taxon>
        <taxon>Dikarya</taxon>
        <taxon>Ascomycota</taxon>
        <taxon>Saccharomycotina</taxon>
        <taxon>Pichiomycetes</taxon>
        <taxon>Debaryomycetaceae</taxon>
        <taxon>Hyphopichia</taxon>
    </lineage>
</organism>
<reference evidence="2" key="1">
    <citation type="submission" date="2016-05" db="EMBL/GenBank/DDBJ databases">
        <title>Comparative genomics of biotechnologically important yeasts.</title>
        <authorList>
            <consortium name="DOE Joint Genome Institute"/>
            <person name="Riley R."/>
            <person name="Haridas S."/>
            <person name="Wolfe K.H."/>
            <person name="Lopes M.R."/>
            <person name="Hittinger C.T."/>
            <person name="Goker M."/>
            <person name="Salamov A."/>
            <person name="Wisecaver J."/>
            <person name="Long T.M."/>
            <person name="Aerts A.L."/>
            <person name="Barry K."/>
            <person name="Choi C."/>
            <person name="Clum A."/>
            <person name="Coughlan A.Y."/>
            <person name="Deshpande S."/>
            <person name="Douglass A.P."/>
            <person name="Hanson S.J."/>
            <person name="Klenk H.-P."/>
            <person name="Labutti K."/>
            <person name="Lapidus A."/>
            <person name="Lindquist E."/>
            <person name="Lipzen A."/>
            <person name="Meier-Kolthoff J.P."/>
            <person name="Ohm R.A."/>
            <person name="Otillar R.P."/>
            <person name="Pangilinan J."/>
            <person name="Peng Y."/>
            <person name="Rokas A."/>
            <person name="Rosa C.A."/>
            <person name="Scheuner C."/>
            <person name="Sibirny A.A."/>
            <person name="Slot J.C."/>
            <person name="Stielow J.B."/>
            <person name="Sun H."/>
            <person name="Kurtzman C.P."/>
            <person name="Blackwell M."/>
            <person name="Grigoriev I.V."/>
            <person name="Jeffries T.W."/>
        </authorList>
    </citation>
    <scope>NUCLEOTIDE SEQUENCE [LARGE SCALE GENOMIC DNA]</scope>
    <source>
        <strain evidence="2">NRRL Y-1933</strain>
    </source>
</reference>
<gene>
    <name evidence="1" type="ORF">HYPBUDRAFT_129694</name>
</gene>
<dbReference type="AlphaFoldDB" id="A0A1E4RDM0"/>
<dbReference type="EMBL" id="KV454545">
    <property type="protein sequence ID" value="ODV65326.1"/>
    <property type="molecule type" value="Genomic_DNA"/>
</dbReference>
<dbReference type="GeneID" id="30993961"/>
<dbReference type="OrthoDB" id="4076672at2759"/>
<sequence>MALPNTAKYFRNHVVVRLRLNPSPSSAKEADYVYDCFRGLCSGTLEFFNIEKGHPRLNLYSNSVNLIYNPKNEPSQLDPFTEELSSQNGKANVPEILEQQNTLVNRLRNICALPRYSYIENDERFFKGEYVAPFKYSLKKSGLKYDKKFEISASSVESPFASISTEEDVQNVMTSLRHNFQKFHKIDRIDIRVG</sequence>
<feature type="non-terminal residue" evidence="1">
    <location>
        <position position="194"/>
    </location>
</feature>
<name>A0A1E4RDM0_9ASCO</name>
<dbReference type="Proteomes" id="UP000095085">
    <property type="component" value="Unassembled WGS sequence"/>
</dbReference>
<dbReference type="RefSeq" id="XP_020074393.1">
    <property type="nucleotide sequence ID" value="XM_020219411.1"/>
</dbReference>
<evidence type="ECO:0000313" key="2">
    <source>
        <dbReference type="Proteomes" id="UP000095085"/>
    </source>
</evidence>
<dbReference type="STRING" id="984485.A0A1E4RDM0"/>
<keyword evidence="2" id="KW-1185">Reference proteome</keyword>
<accession>A0A1E4RDM0</accession>
<proteinExistence type="predicted"/>